<accession>A0AAN7QD52</accession>
<keyword evidence="2" id="KW-1185">Reference proteome</keyword>
<dbReference type="Proteomes" id="UP001345219">
    <property type="component" value="Chromosome 11"/>
</dbReference>
<sequence length="130" mass="15192">MGGDLGYAQCWNKRGFQLHQGKRLSVKTFRRLVRLSCLVQLLSRWRRALRWGICLENDSSSAPRRCKWESRFMIKGSSRNPAVAVERSYMISNSFYSEAIEECLEFIRRNSVSAQDQDQDQERQILNLGD</sequence>
<evidence type="ECO:0000313" key="1">
    <source>
        <dbReference type="EMBL" id="KAK4764029.1"/>
    </source>
</evidence>
<protein>
    <submittedName>
        <fullName evidence="1">Uncharacterized protein</fullName>
    </submittedName>
</protein>
<proteinExistence type="predicted"/>
<comment type="caution">
    <text evidence="1">The sequence shown here is derived from an EMBL/GenBank/DDBJ whole genome shotgun (WGS) entry which is preliminary data.</text>
</comment>
<name>A0AAN7QD52_9MYRT</name>
<dbReference type="PANTHER" id="PTHR34996">
    <property type="entry name" value="OS06G0327400 PROTEIN"/>
    <property type="match status" value="1"/>
</dbReference>
<organism evidence="1 2">
    <name type="scientific">Trapa incisa</name>
    <dbReference type="NCBI Taxonomy" id="236973"/>
    <lineage>
        <taxon>Eukaryota</taxon>
        <taxon>Viridiplantae</taxon>
        <taxon>Streptophyta</taxon>
        <taxon>Embryophyta</taxon>
        <taxon>Tracheophyta</taxon>
        <taxon>Spermatophyta</taxon>
        <taxon>Magnoliopsida</taxon>
        <taxon>eudicotyledons</taxon>
        <taxon>Gunneridae</taxon>
        <taxon>Pentapetalae</taxon>
        <taxon>rosids</taxon>
        <taxon>malvids</taxon>
        <taxon>Myrtales</taxon>
        <taxon>Lythraceae</taxon>
        <taxon>Trapa</taxon>
    </lineage>
</organism>
<reference evidence="1 2" key="1">
    <citation type="journal article" date="2023" name="Hortic Res">
        <title>Pangenome of water caltrop reveals structural variations and asymmetric subgenome divergence after allopolyploidization.</title>
        <authorList>
            <person name="Zhang X."/>
            <person name="Chen Y."/>
            <person name="Wang L."/>
            <person name="Yuan Y."/>
            <person name="Fang M."/>
            <person name="Shi L."/>
            <person name="Lu R."/>
            <person name="Comes H.P."/>
            <person name="Ma Y."/>
            <person name="Chen Y."/>
            <person name="Huang G."/>
            <person name="Zhou Y."/>
            <person name="Zheng Z."/>
            <person name="Qiu Y."/>
        </authorList>
    </citation>
    <scope>NUCLEOTIDE SEQUENCE [LARGE SCALE GENOMIC DNA]</scope>
    <source>
        <tissue evidence="1">Roots</tissue>
    </source>
</reference>
<dbReference type="AlphaFoldDB" id="A0AAN7QD52"/>
<dbReference type="EMBL" id="JAXIOK010000008">
    <property type="protein sequence ID" value="KAK4764029.1"/>
    <property type="molecule type" value="Genomic_DNA"/>
</dbReference>
<dbReference type="PANTHER" id="PTHR34996:SF3">
    <property type="entry name" value="OS06G0327400 PROTEIN"/>
    <property type="match status" value="1"/>
</dbReference>
<gene>
    <name evidence="1" type="ORF">SAY87_013467</name>
</gene>
<evidence type="ECO:0000313" key="2">
    <source>
        <dbReference type="Proteomes" id="UP001345219"/>
    </source>
</evidence>